<keyword evidence="7" id="KW-0677">Repeat</keyword>
<dbReference type="Pfam" id="PF00005">
    <property type="entry name" value="ABC_tran"/>
    <property type="match status" value="2"/>
</dbReference>
<reference evidence="13 14" key="1">
    <citation type="submission" date="2018-10" db="EMBL/GenBank/DDBJ databases">
        <title>Paraburkholderia sp. 7MK8-2, isolated from soil.</title>
        <authorList>
            <person name="Gao Z.-H."/>
            <person name="Qiu L.-H."/>
        </authorList>
    </citation>
    <scope>NUCLEOTIDE SEQUENCE [LARGE SCALE GENOMIC DNA]</scope>
    <source>
        <strain evidence="13 14">7MK8-2</strain>
    </source>
</reference>
<proteinExistence type="predicted"/>
<keyword evidence="11" id="KW-0472">Membrane</keyword>
<keyword evidence="9 13" id="KW-0067">ATP-binding</keyword>
<feature type="domain" description="ABC transporter" evidence="12">
    <location>
        <begin position="240"/>
        <end position="497"/>
    </location>
</feature>
<dbReference type="AlphaFoldDB" id="A0A494XN39"/>
<sequence>MSATLRFDNIGKVFPGVRALDGVSFDVHAGQVHGLMGENGAGKSTLLKVLGGEYQPDSGRILIDGQEVRFANAAASIAAGIAVIHQELQYVPDLTVAENLLLGRLPNAFGFVNKRRAQQFVRERLAAMGVDLDPNAKLGRLSIAQRQMVEICKALLRNARVIALDEPTSSLSHRETEVLFKLVRDLQADGRALIYISHRMDEIYALCDSCTIFRDGRKVASHASLADLKRETLVAEMVGREITDIYNYRPRELGAVRLAVDGIEGHGVRERASFTVRAGEIVGFFGLVGAGRSELMHLVYGAQKKRAGRLTLDGTAIETNSPTQAIRHGIVLCPEDRKEEGIVAMASVAENINISCRRHHLRMGLFLDRAKEAQTADRFIERLRIKTPGRRQKIRFLSGGNQQKAILSRWLAEPDLKVVILDEPTRGIDVGAKHEIYNVIYELAERGCAVVMISSELPEVLGVSDRVVVMREGRISGELKRGDANEAALLSLALPQGASRQAA</sequence>
<gene>
    <name evidence="13" type="ORF">D7S89_08855</name>
</gene>
<keyword evidence="14" id="KW-1185">Reference proteome</keyword>
<evidence type="ECO:0000256" key="6">
    <source>
        <dbReference type="ARBA" id="ARBA00022597"/>
    </source>
</evidence>
<evidence type="ECO:0000259" key="12">
    <source>
        <dbReference type="PROSITE" id="PS50893"/>
    </source>
</evidence>
<dbReference type="RefSeq" id="WP_121277222.1">
    <property type="nucleotide sequence ID" value="NZ_RBZV01000002.1"/>
</dbReference>
<dbReference type="EMBL" id="RBZV01000002">
    <property type="protein sequence ID" value="RKP51141.1"/>
    <property type="molecule type" value="Genomic_DNA"/>
</dbReference>
<dbReference type="InterPro" id="IPR003439">
    <property type="entry name" value="ABC_transporter-like_ATP-bd"/>
</dbReference>
<dbReference type="PANTHER" id="PTHR43790">
    <property type="entry name" value="CARBOHYDRATE TRANSPORT ATP-BINDING PROTEIN MG119-RELATED"/>
    <property type="match status" value="1"/>
</dbReference>
<name>A0A494XN39_9BURK</name>
<dbReference type="SMART" id="SM00382">
    <property type="entry name" value="AAA"/>
    <property type="match status" value="2"/>
</dbReference>
<dbReference type="PROSITE" id="PS00211">
    <property type="entry name" value="ABC_TRANSPORTER_1"/>
    <property type="match status" value="1"/>
</dbReference>
<dbReference type="GO" id="GO:0005886">
    <property type="term" value="C:plasma membrane"/>
    <property type="evidence" value="ECO:0007669"/>
    <property type="project" value="UniProtKB-SubCell"/>
</dbReference>
<dbReference type="PROSITE" id="PS50893">
    <property type="entry name" value="ABC_TRANSPORTER_2"/>
    <property type="match status" value="2"/>
</dbReference>
<keyword evidence="8" id="KW-0547">Nucleotide-binding</keyword>
<dbReference type="NCBIfam" id="NF008442">
    <property type="entry name" value="PRK11288.1"/>
    <property type="match status" value="1"/>
</dbReference>
<evidence type="ECO:0000256" key="1">
    <source>
        <dbReference type="ARBA" id="ARBA00004202"/>
    </source>
</evidence>
<evidence type="ECO:0000313" key="14">
    <source>
        <dbReference type="Proteomes" id="UP000280434"/>
    </source>
</evidence>
<keyword evidence="10" id="KW-1278">Translocase</keyword>
<dbReference type="GO" id="GO:0005524">
    <property type="term" value="F:ATP binding"/>
    <property type="evidence" value="ECO:0007669"/>
    <property type="project" value="UniProtKB-KW"/>
</dbReference>
<evidence type="ECO:0000256" key="3">
    <source>
        <dbReference type="ARBA" id="ARBA00022448"/>
    </source>
</evidence>
<dbReference type="InterPro" id="IPR027417">
    <property type="entry name" value="P-loop_NTPase"/>
</dbReference>
<dbReference type="OrthoDB" id="9776369at2"/>
<dbReference type="FunFam" id="3.40.50.300:FF:000126">
    <property type="entry name" value="Galactose/methyl galactoside import ATP-binding protein MglA"/>
    <property type="match status" value="1"/>
</dbReference>
<evidence type="ECO:0000256" key="11">
    <source>
        <dbReference type="ARBA" id="ARBA00023136"/>
    </source>
</evidence>
<dbReference type="CDD" id="cd03216">
    <property type="entry name" value="ABC_Carb_Monos_I"/>
    <property type="match status" value="1"/>
</dbReference>
<dbReference type="InterPro" id="IPR050107">
    <property type="entry name" value="ABC_carbohydrate_import_ATPase"/>
</dbReference>
<comment type="subcellular location">
    <subcellularLocation>
        <location evidence="2">Cell inner membrane</location>
    </subcellularLocation>
    <subcellularLocation>
        <location evidence="1">Cell membrane</location>
        <topology evidence="1">Peripheral membrane protein</topology>
    </subcellularLocation>
</comment>
<evidence type="ECO:0000256" key="10">
    <source>
        <dbReference type="ARBA" id="ARBA00022967"/>
    </source>
</evidence>
<dbReference type="GO" id="GO:0015749">
    <property type="term" value="P:monosaccharide transmembrane transport"/>
    <property type="evidence" value="ECO:0007669"/>
    <property type="project" value="UniProtKB-ARBA"/>
</dbReference>
<dbReference type="GO" id="GO:0016887">
    <property type="term" value="F:ATP hydrolysis activity"/>
    <property type="evidence" value="ECO:0007669"/>
    <property type="project" value="InterPro"/>
</dbReference>
<evidence type="ECO:0000256" key="5">
    <source>
        <dbReference type="ARBA" id="ARBA00022519"/>
    </source>
</evidence>
<organism evidence="13 14">
    <name type="scientific">Trinickia fusca</name>
    <dbReference type="NCBI Taxonomy" id="2419777"/>
    <lineage>
        <taxon>Bacteria</taxon>
        <taxon>Pseudomonadati</taxon>
        <taxon>Pseudomonadota</taxon>
        <taxon>Betaproteobacteria</taxon>
        <taxon>Burkholderiales</taxon>
        <taxon>Burkholderiaceae</taxon>
        <taxon>Trinickia</taxon>
    </lineage>
</organism>
<evidence type="ECO:0000313" key="13">
    <source>
        <dbReference type="EMBL" id="RKP51141.1"/>
    </source>
</evidence>
<dbReference type="Proteomes" id="UP000280434">
    <property type="component" value="Unassembled WGS sequence"/>
</dbReference>
<dbReference type="InterPro" id="IPR017871">
    <property type="entry name" value="ABC_transporter-like_CS"/>
</dbReference>
<evidence type="ECO:0000256" key="4">
    <source>
        <dbReference type="ARBA" id="ARBA00022475"/>
    </source>
</evidence>
<keyword evidence="3" id="KW-0813">Transport</keyword>
<keyword evidence="4" id="KW-1003">Cell membrane</keyword>
<dbReference type="Gene3D" id="3.40.50.300">
    <property type="entry name" value="P-loop containing nucleotide triphosphate hydrolases"/>
    <property type="match status" value="2"/>
</dbReference>
<protein>
    <submittedName>
        <fullName evidence="13">L-arabinose ABC transporter ATP-binding protein AraG</fullName>
    </submittedName>
</protein>
<keyword evidence="6" id="KW-0762">Sugar transport</keyword>
<dbReference type="FunFam" id="3.40.50.300:FF:000127">
    <property type="entry name" value="Ribose import ATP-binding protein RbsA"/>
    <property type="match status" value="1"/>
</dbReference>
<evidence type="ECO:0000256" key="8">
    <source>
        <dbReference type="ARBA" id="ARBA00022741"/>
    </source>
</evidence>
<evidence type="ECO:0000256" key="2">
    <source>
        <dbReference type="ARBA" id="ARBA00004533"/>
    </source>
</evidence>
<evidence type="ECO:0000256" key="7">
    <source>
        <dbReference type="ARBA" id="ARBA00022737"/>
    </source>
</evidence>
<feature type="domain" description="ABC transporter" evidence="12">
    <location>
        <begin position="5"/>
        <end position="240"/>
    </location>
</feature>
<dbReference type="SUPFAM" id="SSF52540">
    <property type="entry name" value="P-loop containing nucleoside triphosphate hydrolases"/>
    <property type="match status" value="2"/>
</dbReference>
<comment type="caution">
    <text evidence="13">The sequence shown here is derived from an EMBL/GenBank/DDBJ whole genome shotgun (WGS) entry which is preliminary data.</text>
</comment>
<accession>A0A494XN39</accession>
<evidence type="ECO:0000256" key="9">
    <source>
        <dbReference type="ARBA" id="ARBA00022840"/>
    </source>
</evidence>
<dbReference type="InterPro" id="IPR003593">
    <property type="entry name" value="AAA+_ATPase"/>
</dbReference>
<dbReference type="PANTHER" id="PTHR43790:SF6">
    <property type="entry name" value="ARABINOSE IMPORT ATP-BINDING PROTEIN ARAG"/>
    <property type="match status" value="1"/>
</dbReference>
<dbReference type="CDD" id="cd03215">
    <property type="entry name" value="ABC_Carb_Monos_II"/>
    <property type="match status" value="1"/>
</dbReference>
<keyword evidence="5" id="KW-0997">Cell inner membrane</keyword>